<evidence type="ECO:0000313" key="1">
    <source>
        <dbReference type="EMBL" id="KAH8505327.1"/>
    </source>
</evidence>
<name>A0A8T2YJV4_POPDE</name>
<dbReference type="EMBL" id="JACEGQ020000006">
    <property type="protein sequence ID" value="KAH8505327.1"/>
    <property type="molecule type" value="Genomic_DNA"/>
</dbReference>
<sequence>MKKSRLMRKGTICEFTHVWVAAVFGLLQVGFGGDRSTPGVCGWPGDREKEMGNFCVEGRS</sequence>
<accession>A0A8T2YJV4</accession>
<gene>
    <name evidence="1" type="ORF">H0E87_012540</name>
</gene>
<organism evidence="1 2">
    <name type="scientific">Populus deltoides</name>
    <name type="common">Eastern poplar</name>
    <name type="synonym">Eastern cottonwood</name>
    <dbReference type="NCBI Taxonomy" id="3696"/>
    <lineage>
        <taxon>Eukaryota</taxon>
        <taxon>Viridiplantae</taxon>
        <taxon>Streptophyta</taxon>
        <taxon>Embryophyta</taxon>
        <taxon>Tracheophyta</taxon>
        <taxon>Spermatophyta</taxon>
        <taxon>Magnoliopsida</taxon>
        <taxon>eudicotyledons</taxon>
        <taxon>Gunneridae</taxon>
        <taxon>Pentapetalae</taxon>
        <taxon>rosids</taxon>
        <taxon>fabids</taxon>
        <taxon>Malpighiales</taxon>
        <taxon>Salicaceae</taxon>
        <taxon>Saliceae</taxon>
        <taxon>Populus</taxon>
    </lineage>
</organism>
<evidence type="ECO:0000313" key="2">
    <source>
        <dbReference type="Proteomes" id="UP000807159"/>
    </source>
</evidence>
<protein>
    <submittedName>
        <fullName evidence="1">Uncharacterized protein</fullName>
    </submittedName>
</protein>
<keyword evidence="2" id="KW-1185">Reference proteome</keyword>
<dbReference type="AlphaFoldDB" id="A0A8T2YJV4"/>
<dbReference type="Proteomes" id="UP000807159">
    <property type="component" value="Chromosome 6"/>
</dbReference>
<reference evidence="1" key="1">
    <citation type="journal article" date="2021" name="J. Hered.">
        <title>Genome Assembly of Salicaceae Populus deltoides (Eastern Cottonwood) I-69 Based on Nanopore Sequencing and Hi-C Technologies.</title>
        <authorList>
            <person name="Bai S."/>
            <person name="Wu H."/>
            <person name="Zhang J."/>
            <person name="Pan Z."/>
            <person name="Zhao W."/>
            <person name="Li Z."/>
            <person name="Tong C."/>
        </authorList>
    </citation>
    <scope>NUCLEOTIDE SEQUENCE</scope>
    <source>
        <tissue evidence="1">Leaf</tissue>
    </source>
</reference>
<comment type="caution">
    <text evidence="1">The sequence shown here is derived from an EMBL/GenBank/DDBJ whole genome shotgun (WGS) entry which is preliminary data.</text>
</comment>
<proteinExistence type="predicted"/>